<comment type="caution">
    <text evidence="1">The sequence shown here is derived from an EMBL/GenBank/DDBJ whole genome shotgun (WGS) entry which is preliminary data.</text>
</comment>
<organism evidence="1 2">
    <name type="scientific">Batillaria attramentaria</name>
    <dbReference type="NCBI Taxonomy" id="370345"/>
    <lineage>
        <taxon>Eukaryota</taxon>
        <taxon>Metazoa</taxon>
        <taxon>Spiralia</taxon>
        <taxon>Lophotrochozoa</taxon>
        <taxon>Mollusca</taxon>
        <taxon>Gastropoda</taxon>
        <taxon>Caenogastropoda</taxon>
        <taxon>Sorbeoconcha</taxon>
        <taxon>Cerithioidea</taxon>
        <taxon>Batillariidae</taxon>
        <taxon>Batillaria</taxon>
    </lineage>
</organism>
<keyword evidence="2" id="KW-1185">Reference proteome</keyword>
<dbReference type="AlphaFoldDB" id="A0ABD0KH30"/>
<sequence>MGIGVRYLVTSDKYLLNVSMAMRDNAMCQSSPQSLIAEGAVAGASEPPDVQTCLSAVTPISHYELWARALLT</sequence>
<reference evidence="1 2" key="1">
    <citation type="journal article" date="2023" name="Sci. Data">
        <title>Genome assembly of the Korean intertidal mud-creeper Batillaria attramentaria.</title>
        <authorList>
            <person name="Patra A.K."/>
            <person name="Ho P.T."/>
            <person name="Jun S."/>
            <person name="Lee S.J."/>
            <person name="Kim Y."/>
            <person name="Won Y.J."/>
        </authorList>
    </citation>
    <scope>NUCLEOTIDE SEQUENCE [LARGE SCALE GENOMIC DNA]</scope>
    <source>
        <strain evidence="1">Wonlab-2016</strain>
    </source>
</reference>
<dbReference type="EMBL" id="JACVVK020000182">
    <property type="protein sequence ID" value="KAK7486187.1"/>
    <property type="molecule type" value="Genomic_DNA"/>
</dbReference>
<evidence type="ECO:0000313" key="2">
    <source>
        <dbReference type="Proteomes" id="UP001519460"/>
    </source>
</evidence>
<name>A0ABD0KH30_9CAEN</name>
<evidence type="ECO:0000313" key="1">
    <source>
        <dbReference type="EMBL" id="KAK7486187.1"/>
    </source>
</evidence>
<proteinExistence type="predicted"/>
<gene>
    <name evidence="1" type="ORF">BaRGS_00022510</name>
</gene>
<dbReference type="Proteomes" id="UP001519460">
    <property type="component" value="Unassembled WGS sequence"/>
</dbReference>
<protein>
    <submittedName>
        <fullName evidence="1">Uncharacterized protein</fullName>
    </submittedName>
</protein>
<accession>A0ABD0KH30</accession>